<protein>
    <submittedName>
        <fullName evidence="2">Uncharacterized protein</fullName>
    </submittedName>
</protein>
<dbReference type="EMBL" id="JAQIPB010000006">
    <property type="protein sequence ID" value="MDA7417614.1"/>
    <property type="molecule type" value="Genomic_DNA"/>
</dbReference>
<dbReference type="Proteomes" id="UP001212602">
    <property type="component" value="Unassembled WGS sequence"/>
</dbReference>
<reference evidence="2" key="1">
    <citation type="submission" date="2023-01" db="EMBL/GenBank/DDBJ databases">
        <title>Xenophilus mangrovi sp. nov., isolated from soil of Mangrove nature reserve.</title>
        <authorList>
            <person name="Xu S."/>
            <person name="Liu Z."/>
            <person name="Xu Y."/>
        </authorList>
    </citation>
    <scope>NUCLEOTIDE SEQUENCE</scope>
    <source>
        <strain evidence="2">YW8</strain>
    </source>
</reference>
<evidence type="ECO:0000256" key="1">
    <source>
        <dbReference type="SAM" id="SignalP"/>
    </source>
</evidence>
<name>A0AAE3NDH3_9BURK</name>
<feature type="signal peptide" evidence="1">
    <location>
        <begin position="1"/>
        <end position="25"/>
    </location>
</feature>
<evidence type="ECO:0000313" key="2">
    <source>
        <dbReference type="EMBL" id="MDA7417614.1"/>
    </source>
</evidence>
<dbReference type="RefSeq" id="WP_271428825.1">
    <property type="nucleotide sequence ID" value="NZ_JAQIPB010000006.1"/>
</dbReference>
<dbReference type="AlphaFoldDB" id="A0AAE3NDH3"/>
<evidence type="ECO:0000313" key="3">
    <source>
        <dbReference type="Proteomes" id="UP001212602"/>
    </source>
</evidence>
<proteinExistence type="predicted"/>
<keyword evidence="1" id="KW-0732">Signal</keyword>
<comment type="caution">
    <text evidence="2">The sequence shown here is derived from an EMBL/GenBank/DDBJ whole genome shotgun (WGS) entry which is preliminary data.</text>
</comment>
<gene>
    <name evidence="2" type="ORF">PGB34_14725</name>
</gene>
<sequence>MIRSFLHIWAAAAALFAAQAVWSQGAPGSDPIVLQGRVSYLELPTAAPARSKEIDRAITMPPRIQAKVNRYEAKAFAALEGADGTLHSGQDVISTSSGNALERNCTQSLASTSAPAGAGPSGRYGVGGAADQVVVLRGDLVNICR</sequence>
<accession>A0AAE3NDH3</accession>
<feature type="chain" id="PRO_5041911159" evidence="1">
    <location>
        <begin position="26"/>
        <end position="145"/>
    </location>
</feature>
<keyword evidence="3" id="KW-1185">Reference proteome</keyword>
<organism evidence="2 3">
    <name type="scientific">Xenophilus arseniciresistens</name>
    <dbReference type="NCBI Taxonomy" id="1283306"/>
    <lineage>
        <taxon>Bacteria</taxon>
        <taxon>Pseudomonadati</taxon>
        <taxon>Pseudomonadota</taxon>
        <taxon>Betaproteobacteria</taxon>
        <taxon>Burkholderiales</taxon>
        <taxon>Comamonadaceae</taxon>
        <taxon>Xenophilus</taxon>
    </lineage>
</organism>